<dbReference type="OrthoDB" id="76567at2759"/>
<organism evidence="1 2">
    <name type="scientific">Ajellomyces capsulatus (strain H143)</name>
    <name type="common">Darling's disease fungus</name>
    <name type="synonym">Histoplasma capsulatum</name>
    <dbReference type="NCBI Taxonomy" id="544712"/>
    <lineage>
        <taxon>Eukaryota</taxon>
        <taxon>Fungi</taxon>
        <taxon>Dikarya</taxon>
        <taxon>Ascomycota</taxon>
        <taxon>Pezizomycotina</taxon>
        <taxon>Eurotiomycetes</taxon>
        <taxon>Eurotiomycetidae</taxon>
        <taxon>Onygenales</taxon>
        <taxon>Ajellomycetaceae</taxon>
        <taxon>Histoplasma</taxon>
    </lineage>
</organism>
<dbReference type="HOGENOM" id="CLU_062454_3_0_1"/>
<evidence type="ECO:0000313" key="1">
    <source>
        <dbReference type="EMBL" id="EER41906.1"/>
    </source>
</evidence>
<dbReference type="OMA" id="KIETWGM"/>
<protein>
    <submittedName>
        <fullName evidence="1">Uncharacterized protein</fullName>
    </submittedName>
</protein>
<gene>
    <name evidence="1" type="ORF">HCDG_03365</name>
</gene>
<dbReference type="AlphaFoldDB" id="C6HBG6"/>
<dbReference type="VEuPathDB" id="FungiDB:HCDG_03365"/>
<sequence>MGIVPEGEYFPTVAIESGWSQRLTRLNHDIVVAHYAVAGGRSRNHLTNGYVDLDNLMAMVLSYHNMRLWLVGSAGKVELVILLKWTKAEGNFVKGKIETWGMDSEGSEVLLQREEIFPEPQTGGSDQVIRVIRKQLFGSTLPAGRNPDDVFGLSVSNLRSKVAIAMQHDGYRPASSTSTTNGIEG</sequence>
<name>C6HBG6_AJECH</name>
<reference evidence="2" key="1">
    <citation type="submission" date="2009-05" db="EMBL/GenBank/DDBJ databases">
        <title>The genome sequence of Ajellomyces capsulatus strain H143.</title>
        <authorList>
            <person name="Champion M."/>
            <person name="Cuomo C.A."/>
            <person name="Ma L.-J."/>
            <person name="Henn M.R."/>
            <person name="Sil A."/>
            <person name="Goldman B."/>
            <person name="Young S.K."/>
            <person name="Kodira C.D."/>
            <person name="Zeng Q."/>
            <person name="Koehrsen M."/>
            <person name="Alvarado L."/>
            <person name="Berlin A.M."/>
            <person name="Borenstein D."/>
            <person name="Chen Z."/>
            <person name="Engels R."/>
            <person name="Freedman E."/>
            <person name="Gellesch M."/>
            <person name="Goldberg J."/>
            <person name="Griggs A."/>
            <person name="Gujja S."/>
            <person name="Heiman D.I."/>
            <person name="Hepburn T.A."/>
            <person name="Howarth C."/>
            <person name="Jen D."/>
            <person name="Larson L."/>
            <person name="Lewis B."/>
            <person name="Mehta T."/>
            <person name="Park D."/>
            <person name="Pearson M."/>
            <person name="Roberts A."/>
            <person name="Saif S."/>
            <person name="Shea T.D."/>
            <person name="Shenoy N."/>
            <person name="Sisk P."/>
            <person name="Stolte C."/>
            <person name="Sykes S."/>
            <person name="Walk T."/>
            <person name="White J."/>
            <person name="Yandava C."/>
            <person name="Klein B."/>
            <person name="McEwen J.G."/>
            <person name="Puccia R."/>
            <person name="Goldman G.H."/>
            <person name="Felipe M.S."/>
            <person name="Nino-Vega G."/>
            <person name="San-Blas G."/>
            <person name="Taylor J.W."/>
            <person name="Mendoza L."/>
            <person name="Galagan J.E."/>
            <person name="Nusbaum C."/>
            <person name="Birren B.W."/>
        </authorList>
    </citation>
    <scope>NUCLEOTIDE SEQUENCE [LARGE SCALE GENOMIC DNA]</scope>
    <source>
        <strain evidence="2">H143</strain>
    </source>
</reference>
<dbReference type="EMBL" id="GG692422">
    <property type="protein sequence ID" value="EER41906.1"/>
    <property type="molecule type" value="Genomic_DNA"/>
</dbReference>
<proteinExistence type="predicted"/>
<dbReference type="Proteomes" id="UP000002624">
    <property type="component" value="Unassembled WGS sequence"/>
</dbReference>
<accession>C6HBG6</accession>
<evidence type="ECO:0000313" key="2">
    <source>
        <dbReference type="Proteomes" id="UP000002624"/>
    </source>
</evidence>